<gene>
    <name evidence="2" type="ORF">SAMEA4504048_02384</name>
</gene>
<proteinExistence type="predicted"/>
<dbReference type="KEGG" id="saco:SAME_02384"/>
<dbReference type="EMBL" id="LT906454">
    <property type="protein sequence ID" value="SNV47613.1"/>
    <property type="molecule type" value="Genomic_DNA"/>
</dbReference>
<reference evidence="2 3" key="1">
    <citation type="submission" date="2017-06" db="EMBL/GenBank/DDBJ databases">
        <authorList>
            <consortium name="Pathogen Informatics"/>
        </authorList>
    </citation>
    <scope>NUCLEOTIDE SEQUENCE [LARGE SCALE GENOMIC DNA]</scope>
    <source>
        <strain evidence="2 3">NCTC11291</strain>
    </source>
</reference>
<organism evidence="2 3">
    <name type="scientific">Streptococcus acidominimus</name>
    <dbReference type="NCBI Taxonomy" id="1326"/>
    <lineage>
        <taxon>Bacteria</taxon>
        <taxon>Bacillati</taxon>
        <taxon>Bacillota</taxon>
        <taxon>Bacilli</taxon>
        <taxon>Lactobacillales</taxon>
        <taxon>Streptococcaceae</taxon>
        <taxon>Streptococcus</taxon>
    </lineage>
</organism>
<feature type="transmembrane region" description="Helical" evidence="1">
    <location>
        <begin position="20"/>
        <end position="38"/>
    </location>
</feature>
<sequence>MKQIFQAVFSSVWKRKEVKVYLSFTLFSLVYLVGSFFGNSNFMQIETLDSYKISGIDFIDMMMSSVDGFILPTLAIYFLTISVFKRELDEHTMFLYRDLSRTKTFFAKYVSLILIVVIFHLLFAMMSAVVYYTRVVHLPFASSSFLAGTITITLKSVLSLLGFLMKDIFSVTIASVICLYCSTGATMVTAVVLTITMMITPIIGGPVALLFPNGYLELGNDNMPLAILGTIVTTCLYSIIFTKVGAKKFKSLEF</sequence>
<dbReference type="GeneID" id="301157026"/>
<feature type="transmembrane region" description="Helical" evidence="1">
    <location>
        <begin position="105"/>
        <end position="132"/>
    </location>
</feature>
<feature type="transmembrane region" description="Helical" evidence="1">
    <location>
        <begin position="144"/>
        <end position="165"/>
    </location>
</feature>
<evidence type="ECO:0000256" key="1">
    <source>
        <dbReference type="SAM" id="Phobius"/>
    </source>
</evidence>
<keyword evidence="1" id="KW-0472">Membrane</keyword>
<name>A0A239XNE2_STRAI</name>
<feature type="transmembrane region" description="Helical" evidence="1">
    <location>
        <begin position="177"/>
        <end position="203"/>
    </location>
</feature>
<protein>
    <submittedName>
        <fullName evidence="2">Sugar ABC transporter permease</fullName>
    </submittedName>
</protein>
<keyword evidence="1" id="KW-0812">Transmembrane</keyword>
<dbReference type="Proteomes" id="UP000215144">
    <property type="component" value="Chromosome 1"/>
</dbReference>
<feature type="transmembrane region" description="Helical" evidence="1">
    <location>
        <begin position="58"/>
        <end position="84"/>
    </location>
</feature>
<evidence type="ECO:0000313" key="2">
    <source>
        <dbReference type="EMBL" id="SNV47613.1"/>
    </source>
</evidence>
<dbReference type="OrthoDB" id="2220470at2"/>
<dbReference type="AlphaFoldDB" id="A0A239XNE2"/>
<evidence type="ECO:0000313" key="3">
    <source>
        <dbReference type="Proteomes" id="UP000215144"/>
    </source>
</evidence>
<feature type="transmembrane region" description="Helical" evidence="1">
    <location>
        <begin position="223"/>
        <end position="242"/>
    </location>
</feature>
<dbReference type="RefSeq" id="WP_029691454.1">
    <property type="nucleotide sequence ID" value="NZ_LT906454.1"/>
</dbReference>
<keyword evidence="1" id="KW-1133">Transmembrane helix</keyword>
<accession>A0A239XNE2</accession>